<gene>
    <name evidence="1" type="ORF">BET01_12325</name>
</gene>
<dbReference type="EMBL" id="MCIA01000003">
    <property type="protein sequence ID" value="RKD33947.1"/>
    <property type="molecule type" value="Genomic_DNA"/>
</dbReference>
<proteinExistence type="predicted"/>
<sequence length="187" mass="22132">MNIELNQDAMQQLRDNRDNTQWIENIISWIAQTDKYGIRIFQVIVKNELELSKWHNEISAAIAVDVQSKLITKIEKWNLYLIFECREPISISLRSEIEQDKYSTRKMVWDSLSQEEIDSKKYIENRLFDLKIKTEDLNFEEILETETLHDKIKRTNVDLYNALTRGKEDLDVEVALYMGGNDNGKKD</sequence>
<dbReference type="Proteomes" id="UP000284277">
    <property type="component" value="Unassembled WGS sequence"/>
</dbReference>
<comment type="caution">
    <text evidence="1">The sequence shown here is derived from an EMBL/GenBank/DDBJ whole genome shotgun (WGS) entry which is preliminary data.</text>
</comment>
<evidence type="ECO:0000313" key="2">
    <source>
        <dbReference type="Proteomes" id="UP000284277"/>
    </source>
</evidence>
<dbReference type="OrthoDB" id="2083773at2"/>
<name>A0A419T8Z9_9FIRM</name>
<evidence type="ECO:0000313" key="1">
    <source>
        <dbReference type="EMBL" id="RKD33947.1"/>
    </source>
</evidence>
<dbReference type="AlphaFoldDB" id="A0A419T8Z9"/>
<dbReference type="Pfam" id="PF20289">
    <property type="entry name" value="MComp1"/>
    <property type="match status" value="1"/>
</dbReference>
<dbReference type="InterPro" id="IPR046905">
    <property type="entry name" value="ABC-3C_MC1"/>
</dbReference>
<reference evidence="1 2" key="1">
    <citation type="submission" date="2016-08" db="EMBL/GenBank/DDBJ databases">
        <title>A new outlook on sporulation: Clostridium algidixylanolyticum.</title>
        <authorList>
            <person name="Poppleton D.I."/>
            <person name="Gribaldo S."/>
        </authorList>
    </citation>
    <scope>NUCLEOTIDE SEQUENCE [LARGE SCALE GENOMIC DNA]</scope>
    <source>
        <strain evidence="1 2">SPL73</strain>
    </source>
</reference>
<protein>
    <submittedName>
        <fullName evidence="1">Uncharacterized protein</fullName>
    </submittedName>
</protein>
<dbReference type="RefSeq" id="WP_120195373.1">
    <property type="nucleotide sequence ID" value="NZ_MCIA01000003.1"/>
</dbReference>
<keyword evidence="2" id="KW-1185">Reference proteome</keyword>
<accession>A0A419T8Z9</accession>
<organism evidence="1 2">
    <name type="scientific">Lacrimispora algidixylanolytica</name>
    <dbReference type="NCBI Taxonomy" id="94868"/>
    <lineage>
        <taxon>Bacteria</taxon>
        <taxon>Bacillati</taxon>
        <taxon>Bacillota</taxon>
        <taxon>Clostridia</taxon>
        <taxon>Lachnospirales</taxon>
        <taxon>Lachnospiraceae</taxon>
        <taxon>Lacrimispora</taxon>
    </lineage>
</organism>